<dbReference type="GO" id="GO:0006886">
    <property type="term" value="P:intracellular protein transport"/>
    <property type="evidence" value="ECO:0007669"/>
    <property type="project" value="InterPro"/>
</dbReference>
<dbReference type="AlphaFoldDB" id="A0AAW1PHI3"/>
<accession>A0AAW1PHI3</accession>
<dbReference type="GO" id="GO:0006893">
    <property type="term" value="P:Golgi to plasma membrane transport"/>
    <property type="evidence" value="ECO:0007669"/>
    <property type="project" value="TreeGrafter"/>
</dbReference>
<evidence type="ECO:0000256" key="4">
    <source>
        <dbReference type="ARBA" id="ARBA00023054"/>
    </source>
</evidence>
<feature type="compositionally biased region" description="Polar residues" evidence="5">
    <location>
        <begin position="226"/>
        <end position="242"/>
    </location>
</feature>
<sequence length="960" mass="103210">MAAVGSSATTAGQRAAGNDAVREVVESFLDAEDLNALVRLVFNAGPSQRRADAAAAIDARTRRMTDPDSSVEAATTAPALELDPAEAVAQMLENIAAEQRATIESICRTNTEEMARALSGLGQVKSLSENLHERLMEHNTELQLTGGTFAQSLTELHHLQRTQTAVTASKQAMEVAVGLLRKCTTAGEMVADGRLHAALRLLLSVRAQLTPSRTTSISSIGGPVQRSATANGGTAWQSTDLRTTSKPADLGKLQPFLTSKLETLLKGVEQAALANSNDWLVSVREHASTIGLRALVAAAQQAGKDQAAAKEQRLLQTQLLEVGAVDPADVAKLAVAAAGLQQLDPTVHPMSARLLKTSSGAASADLLDGVDMTLLHRALHVHEALGKLQLFQEYYQNSRQRQLQTELQPPTHAAFIAKPDERLSRLVGFFVVEDRVQQDRDRDRDRIQATAPAQLAALKMDFPWVGAAWEEASTRIKEAVEHAAEATAATQSTSDPGLLGMKDCLLLACSALGKCGYHVKPTLEVLNKRTAGIYHRHLCEQYALQVDNEVKSDSRAKVSINSANTLAEMALTLGLPTSLSDSAATPASVAALVPKLPLRAPFSAMAPNLLTLACRFVNSSFAWWWGLAAGAELRAAVRQDTDEFLSKVAIPVLQHAVDTCAQPGPKNTLEGTLQLVTNIWALQHGLAALDTYTFFCCRGFSPGAAARAMQQGQGPRAGLASELWDMQAWGSLQRTAEASVAGILTRRTAEVITRSKELPWLPESDRQGRTWEPQQQGGARTAMGHSAYISELRTFMQESLRVVAASAPPSVASGFALGMFAFCSQTIIALLAGDAVPAFNLFAIFRLNDDVAVLTQLADSLPYPNLKAGLDEVQQLCDVLISGPIAEIVKPSQASKYPALRKTRLLEILPKYRDVGEKESRSKHFVKKAAVEHEVKKLRAERKEGERIRRTTTAAGVPAS</sequence>
<dbReference type="Pfam" id="PF20651">
    <property type="entry name" value="EXOC6_Sec15_N"/>
    <property type="match status" value="1"/>
</dbReference>
<name>A0AAW1PHI3_9CHLO</name>
<feature type="domain" description="Exocyst complex component EXOC6/Sec15 N-terminal" evidence="7">
    <location>
        <begin position="92"/>
        <end position="203"/>
    </location>
</feature>
<dbReference type="PANTHER" id="PTHR12702:SF0">
    <property type="entry name" value="EXOCYST COMPLEX COMPONENT 6"/>
    <property type="match status" value="1"/>
</dbReference>
<evidence type="ECO:0000256" key="3">
    <source>
        <dbReference type="ARBA" id="ARBA00022483"/>
    </source>
</evidence>
<evidence type="ECO:0000256" key="2">
    <source>
        <dbReference type="ARBA" id="ARBA00022448"/>
    </source>
</evidence>
<dbReference type="Gene3D" id="1.10.357.30">
    <property type="entry name" value="Exocyst complex subunit Sec15 C-terminal domain, N-terminal subdomain"/>
    <property type="match status" value="1"/>
</dbReference>
<dbReference type="Pfam" id="PF04091">
    <property type="entry name" value="Sec15_C"/>
    <property type="match status" value="1"/>
</dbReference>
<evidence type="ECO:0000256" key="1">
    <source>
        <dbReference type="ARBA" id="ARBA00007944"/>
    </source>
</evidence>
<dbReference type="InterPro" id="IPR007225">
    <property type="entry name" value="EXOC6/Sec15"/>
</dbReference>
<dbReference type="InterPro" id="IPR042044">
    <property type="entry name" value="EXOC6PINT-1/Sec15/Tip20_C_dom2"/>
</dbReference>
<evidence type="ECO:0000313" key="9">
    <source>
        <dbReference type="Proteomes" id="UP001465755"/>
    </source>
</evidence>
<dbReference type="GO" id="GO:0000145">
    <property type="term" value="C:exocyst"/>
    <property type="evidence" value="ECO:0007669"/>
    <property type="project" value="TreeGrafter"/>
</dbReference>
<keyword evidence="2" id="KW-0813">Transport</keyword>
<dbReference type="PANTHER" id="PTHR12702">
    <property type="entry name" value="SEC15"/>
    <property type="match status" value="1"/>
</dbReference>
<keyword evidence="4" id="KW-0175">Coiled coil</keyword>
<evidence type="ECO:0008006" key="10">
    <source>
        <dbReference type="Google" id="ProtNLM"/>
    </source>
</evidence>
<comment type="caution">
    <text evidence="8">The sequence shown here is derived from an EMBL/GenBank/DDBJ whole genome shotgun (WGS) entry which is preliminary data.</text>
</comment>
<dbReference type="GO" id="GO:0016020">
    <property type="term" value="C:membrane"/>
    <property type="evidence" value="ECO:0007669"/>
    <property type="project" value="TreeGrafter"/>
</dbReference>
<reference evidence="8 9" key="1">
    <citation type="journal article" date="2024" name="Nat. Commun.">
        <title>Phylogenomics reveals the evolutionary origins of lichenization in chlorophyte algae.</title>
        <authorList>
            <person name="Puginier C."/>
            <person name="Libourel C."/>
            <person name="Otte J."/>
            <person name="Skaloud P."/>
            <person name="Haon M."/>
            <person name="Grisel S."/>
            <person name="Petersen M."/>
            <person name="Berrin J.G."/>
            <person name="Delaux P.M."/>
            <person name="Dal Grande F."/>
            <person name="Keller J."/>
        </authorList>
    </citation>
    <scope>NUCLEOTIDE SEQUENCE [LARGE SCALE GENOMIC DNA]</scope>
    <source>
        <strain evidence="8 9">SAG 2036</strain>
    </source>
</reference>
<keyword evidence="9" id="KW-1185">Reference proteome</keyword>
<feature type="domain" description="Exocyst complex subunit EXOC6/Sec15 C-terminal" evidence="6">
    <location>
        <begin position="534"/>
        <end position="911"/>
    </location>
</feature>
<dbReference type="InterPro" id="IPR046361">
    <property type="entry name" value="EXOC6/Sec15_C"/>
</dbReference>
<dbReference type="Gene3D" id="1.20.58.670">
    <property type="entry name" value="Dsl1p vesicle tethering complex, Tip20p subunit, domain D"/>
    <property type="match status" value="1"/>
</dbReference>
<dbReference type="Proteomes" id="UP001465755">
    <property type="component" value="Unassembled WGS sequence"/>
</dbReference>
<evidence type="ECO:0000256" key="5">
    <source>
        <dbReference type="SAM" id="MobiDB-lite"/>
    </source>
</evidence>
<evidence type="ECO:0000259" key="7">
    <source>
        <dbReference type="Pfam" id="PF20651"/>
    </source>
</evidence>
<comment type="similarity">
    <text evidence="1">Belongs to the SEC15 family.</text>
</comment>
<dbReference type="EMBL" id="JALJOQ010000029">
    <property type="protein sequence ID" value="KAK9807943.1"/>
    <property type="molecule type" value="Genomic_DNA"/>
</dbReference>
<evidence type="ECO:0000313" key="8">
    <source>
        <dbReference type="EMBL" id="KAK9807943.1"/>
    </source>
</evidence>
<proteinExistence type="inferred from homology"/>
<keyword evidence="3" id="KW-0268">Exocytosis</keyword>
<dbReference type="InterPro" id="IPR042045">
    <property type="entry name" value="EXOC6/Sec15_C_dom1"/>
</dbReference>
<feature type="region of interest" description="Disordered" evidence="5">
    <location>
        <begin position="214"/>
        <end position="242"/>
    </location>
</feature>
<dbReference type="InterPro" id="IPR048359">
    <property type="entry name" value="EXOC6_Sec15_N"/>
</dbReference>
<feature type="region of interest" description="Disordered" evidence="5">
    <location>
        <begin position="941"/>
        <end position="960"/>
    </location>
</feature>
<evidence type="ECO:0000259" key="6">
    <source>
        <dbReference type="Pfam" id="PF04091"/>
    </source>
</evidence>
<gene>
    <name evidence="8" type="ORF">WJX73_005699</name>
</gene>
<organism evidence="8 9">
    <name type="scientific">Symbiochloris irregularis</name>
    <dbReference type="NCBI Taxonomy" id="706552"/>
    <lineage>
        <taxon>Eukaryota</taxon>
        <taxon>Viridiplantae</taxon>
        <taxon>Chlorophyta</taxon>
        <taxon>core chlorophytes</taxon>
        <taxon>Trebouxiophyceae</taxon>
        <taxon>Trebouxiales</taxon>
        <taxon>Trebouxiaceae</taxon>
        <taxon>Symbiochloris</taxon>
    </lineage>
</organism>
<dbReference type="GO" id="GO:0090522">
    <property type="term" value="P:vesicle tethering involved in exocytosis"/>
    <property type="evidence" value="ECO:0007669"/>
    <property type="project" value="InterPro"/>
</dbReference>
<protein>
    <recommendedName>
        <fullName evidence="10">Exocyst complex component Sec10</fullName>
    </recommendedName>
</protein>